<evidence type="ECO:0000259" key="8">
    <source>
        <dbReference type="PROSITE" id="PS50928"/>
    </source>
</evidence>
<keyword evidence="5 7" id="KW-1133">Transmembrane helix</keyword>
<name>A0A1R1B6B8_PAELA</name>
<organism evidence="9 10">
    <name type="scientific">Paenibacillus lautus</name>
    <name type="common">Bacillus lautus</name>
    <dbReference type="NCBI Taxonomy" id="1401"/>
    <lineage>
        <taxon>Bacteria</taxon>
        <taxon>Bacillati</taxon>
        <taxon>Bacillota</taxon>
        <taxon>Bacilli</taxon>
        <taxon>Bacillales</taxon>
        <taxon>Paenibacillaceae</taxon>
        <taxon>Paenibacillus</taxon>
    </lineage>
</organism>
<dbReference type="GO" id="GO:0005886">
    <property type="term" value="C:plasma membrane"/>
    <property type="evidence" value="ECO:0007669"/>
    <property type="project" value="UniProtKB-SubCell"/>
</dbReference>
<feature type="domain" description="ABC transmembrane type-1" evidence="8">
    <location>
        <begin position="93"/>
        <end position="308"/>
    </location>
</feature>
<dbReference type="CDD" id="cd06261">
    <property type="entry name" value="TM_PBP2"/>
    <property type="match status" value="1"/>
</dbReference>
<feature type="transmembrane region" description="Helical" evidence="7">
    <location>
        <begin position="182"/>
        <end position="202"/>
    </location>
</feature>
<keyword evidence="2 7" id="KW-0813">Transport</keyword>
<dbReference type="RefSeq" id="WP_076321922.1">
    <property type="nucleotide sequence ID" value="NZ_MRTF01000002.1"/>
</dbReference>
<feature type="transmembrane region" description="Helical" evidence="7">
    <location>
        <begin position="97"/>
        <end position="119"/>
    </location>
</feature>
<feature type="transmembrane region" description="Helical" evidence="7">
    <location>
        <begin position="286"/>
        <end position="307"/>
    </location>
</feature>
<dbReference type="InterPro" id="IPR051393">
    <property type="entry name" value="ABC_transporter_permease"/>
</dbReference>
<evidence type="ECO:0000256" key="3">
    <source>
        <dbReference type="ARBA" id="ARBA00022475"/>
    </source>
</evidence>
<dbReference type="InterPro" id="IPR000515">
    <property type="entry name" value="MetI-like"/>
</dbReference>
<keyword evidence="6 7" id="KW-0472">Membrane</keyword>
<dbReference type="PANTHER" id="PTHR30193">
    <property type="entry name" value="ABC TRANSPORTER PERMEASE PROTEIN"/>
    <property type="match status" value="1"/>
</dbReference>
<dbReference type="GO" id="GO:0055085">
    <property type="term" value="P:transmembrane transport"/>
    <property type="evidence" value="ECO:0007669"/>
    <property type="project" value="InterPro"/>
</dbReference>
<sequence length="319" mass="35896">MDNPMLNHTPVEQKPVPKHLKSQDRLSAQIWKHRKEYLAISPFYILFAIFGLFPIAFSMFLSFQKWDGIGEMTYNGLGNYQFMLTDPEFWRAVGNTLLIWIYSTIPMLFIALVVAFLLNASFVRFRTFFRIGYFLPNVTSLVAVAIVFGTVFSNNYGLLNYILSLLGLNSIEWLNKTWGIQLAISVMVIWRWAGYNAIIYLAGLQSIPTVLYEAAKIDGASGIQSFFKITIPNLRPIILFTVITSTIGGMQIFTEPQVLVGNDGGVSGGGMTIVLYLYREAFVNNYFGYGAAVGWGMFLLIALFSIVNWKMVQGSPSND</sequence>
<evidence type="ECO:0000256" key="5">
    <source>
        <dbReference type="ARBA" id="ARBA00022989"/>
    </source>
</evidence>
<dbReference type="InterPro" id="IPR035906">
    <property type="entry name" value="MetI-like_sf"/>
</dbReference>
<keyword evidence="4 7" id="KW-0812">Transmembrane</keyword>
<feature type="transmembrane region" description="Helical" evidence="7">
    <location>
        <begin position="43"/>
        <end position="63"/>
    </location>
</feature>
<dbReference type="Gene3D" id="1.10.3720.10">
    <property type="entry name" value="MetI-like"/>
    <property type="match status" value="1"/>
</dbReference>
<feature type="transmembrane region" description="Helical" evidence="7">
    <location>
        <begin position="131"/>
        <end position="152"/>
    </location>
</feature>
<comment type="subcellular location">
    <subcellularLocation>
        <location evidence="1 7">Cell membrane</location>
        <topology evidence="1 7">Multi-pass membrane protein</topology>
    </subcellularLocation>
</comment>
<dbReference type="AlphaFoldDB" id="A0A1R1B6B8"/>
<dbReference type="STRING" id="1401.BK123_08455"/>
<keyword evidence="3" id="KW-1003">Cell membrane</keyword>
<dbReference type="PANTHER" id="PTHR30193:SF37">
    <property type="entry name" value="INNER MEMBRANE ABC TRANSPORTER PERMEASE PROTEIN YCJO"/>
    <property type="match status" value="1"/>
</dbReference>
<dbReference type="Pfam" id="PF00528">
    <property type="entry name" value="BPD_transp_1"/>
    <property type="match status" value="1"/>
</dbReference>
<dbReference type="OrthoDB" id="9785347at2"/>
<dbReference type="SUPFAM" id="SSF161098">
    <property type="entry name" value="MetI-like"/>
    <property type="match status" value="1"/>
</dbReference>
<gene>
    <name evidence="9" type="ORF">BK123_08455</name>
</gene>
<evidence type="ECO:0000256" key="1">
    <source>
        <dbReference type="ARBA" id="ARBA00004651"/>
    </source>
</evidence>
<evidence type="ECO:0000256" key="2">
    <source>
        <dbReference type="ARBA" id="ARBA00022448"/>
    </source>
</evidence>
<dbReference type="Proteomes" id="UP000187074">
    <property type="component" value="Unassembled WGS sequence"/>
</dbReference>
<evidence type="ECO:0000256" key="4">
    <source>
        <dbReference type="ARBA" id="ARBA00022692"/>
    </source>
</evidence>
<protein>
    <submittedName>
        <fullName evidence="9">Cytochrome C biogenesis protein</fullName>
    </submittedName>
</protein>
<evidence type="ECO:0000313" key="10">
    <source>
        <dbReference type="Proteomes" id="UP000187074"/>
    </source>
</evidence>
<evidence type="ECO:0000313" key="9">
    <source>
        <dbReference type="EMBL" id="OME95105.1"/>
    </source>
</evidence>
<comment type="caution">
    <text evidence="9">The sequence shown here is derived from an EMBL/GenBank/DDBJ whole genome shotgun (WGS) entry which is preliminary data.</text>
</comment>
<comment type="similarity">
    <text evidence="7">Belongs to the binding-protein-dependent transport system permease family.</text>
</comment>
<proteinExistence type="inferred from homology"/>
<dbReference type="EMBL" id="MRTF01000002">
    <property type="protein sequence ID" value="OME95105.1"/>
    <property type="molecule type" value="Genomic_DNA"/>
</dbReference>
<dbReference type="PROSITE" id="PS50928">
    <property type="entry name" value="ABC_TM1"/>
    <property type="match status" value="1"/>
</dbReference>
<accession>A0A1R1B6B8</accession>
<evidence type="ECO:0000256" key="6">
    <source>
        <dbReference type="ARBA" id="ARBA00023136"/>
    </source>
</evidence>
<evidence type="ECO:0000256" key="7">
    <source>
        <dbReference type="RuleBase" id="RU363032"/>
    </source>
</evidence>
<reference evidence="9 10" key="1">
    <citation type="submission" date="2016-11" db="EMBL/GenBank/DDBJ databases">
        <title>Paenibacillus species isolates.</title>
        <authorList>
            <person name="Beno S.M."/>
        </authorList>
    </citation>
    <scope>NUCLEOTIDE SEQUENCE [LARGE SCALE GENOMIC DNA]</scope>
    <source>
        <strain evidence="9 10">FSL F4-0100</strain>
    </source>
</reference>